<sequence length="291" mass="34041">MTNILPDNIIELNKIKELMSQLILNEIGFIALLNDQLVGFITGLKVDELFGKCKGIYSPLYAHGAKKEYREQIYKGLYQYAADRWVKEGYMTHALTFFAHDRRNIETWTWQGFGFRCVDAIRKAEVIDVYNSSIKVKKANVPDISNIVEIHREHIKYYKKSPIFFPKNEEDPSRDLINWLSKDNHHLWIAYTENKAIGYMMLEPTGETYISEHKNIMNITGAYTTEEERGSKAGAMILNNIQKWLIDNDYPLCGVDFESINNLGSYFWTKYFTPYTYSLVRRIDERVLDIN</sequence>
<name>A0A942UV93_9FIRM</name>
<evidence type="ECO:0000313" key="3">
    <source>
        <dbReference type="Proteomes" id="UP000724672"/>
    </source>
</evidence>
<feature type="domain" description="N-acetyltransferase" evidence="1">
    <location>
        <begin position="134"/>
        <end position="284"/>
    </location>
</feature>
<comment type="caution">
    <text evidence="2">The sequence shown here is derived from an EMBL/GenBank/DDBJ whole genome shotgun (WGS) entry which is preliminary data.</text>
</comment>
<dbReference type="GO" id="GO:0016747">
    <property type="term" value="F:acyltransferase activity, transferring groups other than amino-acyl groups"/>
    <property type="evidence" value="ECO:0007669"/>
    <property type="project" value="InterPro"/>
</dbReference>
<keyword evidence="3" id="KW-1185">Reference proteome</keyword>
<accession>A0A942UV93</accession>
<dbReference type="Proteomes" id="UP000724672">
    <property type="component" value="Unassembled WGS sequence"/>
</dbReference>
<dbReference type="SUPFAM" id="SSF55729">
    <property type="entry name" value="Acyl-CoA N-acyltransferases (Nat)"/>
    <property type="match status" value="1"/>
</dbReference>
<dbReference type="InterPro" id="IPR016181">
    <property type="entry name" value="Acyl_CoA_acyltransferase"/>
</dbReference>
<protein>
    <submittedName>
        <fullName evidence="2">GNAT family N-acetyltransferase</fullName>
    </submittedName>
</protein>
<proteinExistence type="predicted"/>
<organism evidence="2 3">
    <name type="scientific">Anaeromonas frigoriresistens</name>
    <dbReference type="NCBI Taxonomy" id="2683708"/>
    <lineage>
        <taxon>Bacteria</taxon>
        <taxon>Bacillati</taxon>
        <taxon>Bacillota</taxon>
        <taxon>Tissierellia</taxon>
        <taxon>Tissierellales</taxon>
        <taxon>Thermohalobacteraceae</taxon>
        <taxon>Anaeromonas</taxon>
    </lineage>
</organism>
<evidence type="ECO:0000313" key="2">
    <source>
        <dbReference type="EMBL" id="MBS4537439.1"/>
    </source>
</evidence>
<dbReference type="Gene3D" id="3.40.630.30">
    <property type="match status" value="1"/>
</dbReference>
<reference evidence="2" key="1">
    <citation type="submission" date="2019-12" db="EMBL/GenBank/DDBJ databases">
        <title>Clostridiaceae gen. nov. sp. nov., isolated from sediment in Xinjiang, China.</title>
        <authorList>
            <person name="Zhang R."/>
        </authorList>
    </citation>
    <scope>NUCLEOTIDE SEQUENCE</scope>
    <source>
        <strain evidence="2">D2Q-11</strain>
    </source>
</reference>
<evidence type="ECO:0000259" key="1">
    <source>
        <dbReference type="PROSITE" id="PS51186"/>
    </source>
</evidence>
<dbReference type="InterPro" id="IPR000182">
    <property type="entry name" value="GNAT_dom"/>
</dbReference>
<dbReference type="Pfam" id="PF00583">
    <property type="entry name" value="Acetyltransf_1"/>
    <property type="match status" value="1"/>
</dbReference>
<dbReference type="PROSITE" id="PS51186">
    <property type="entry name" value="GNAT"/>
    <property type="match status" value="1"/>
</dbReference>
<dbReference type="RefSeq" id="WP_203365368.1">
    <property type="nucleotide sequence ID" value="NZ_WSFT01000016.1"/>
</dbReference>
<gene>
    <name evidence="2" type="ORF">GOQ27_03135</name>
</gene>
<dbReference type="EMBL" id="WSFT01000016">
    <property type="protein sequence ID" value="MBS4537439.1"/>
    <property type="molecule type" value="Genomic_DNA"/>
</dbReference>
<dbReference type="AlphaFoldDB" id="A0A942UV93"/>